<dbReference type="Gene3D" id="2.60.40.740">
    <property type="match status" value="3"/>
</dbReference>
<keyword evidence="3" id="KW-1185">Reference proteome</keyword>
<dbReference type="EMBL" id="VWSF01000015">
    <property type="protein sequence ID" value="KAA5542946.1"/>
    <property type="molecule type" value="Genomic_DNA"/>
</dbReference>
<evidence type="ECO:0000313" key="2">
    <source>
        <dbReference type="EMBL" id="KAA5542946.1"/>
    </source>
</evidence>
<accession>A0A5M6D8I5</accession>
<evidence type="ECO:0000259" key="1">
    <source>
        <dbReference type="Pfam" id="PF18962"/>
    </source>
</evidence>
<sequence>MKKNLLLLLAYSPAPGTAGANILRYPWGQFYAGTLTVLRKAAFVFALIFASLNTLLAQPTIQWENTIQGSDGEDFVMAKQTPDGGYVLGGSSSSNAGLDKTENLKGVADYWIVKLNAAGVKIWDKTLGSNDLDLLRSIDATADGGVIAAGTAGPTASGDKTDNIGGTWIVKLNAAGGKEWDKTIENAGTIIEQTPDGGYILFGGPRILKLNTVGGIVWEKVPTYASNLQQTADGGFILVEPTSATKLNAAGVTQWVQPLSGTGNFYFSQQTANGGYILADSRNGYYILKLNAAGTKEWDKFFTGNMGATLKAVIQTSDGGYILGGETSSGAGIDKSEGNKGPCNGTFCYYRDFWLVKIDVAGNRVWDKTIGAIFNEELRSIEQTTDGGLIIGGQSDSPGKTGGGAFDAVSDKSENSYSIDYWAVKLSNVNTAPPNQLCNLALTSKVTQAEPWYGIYPGGGGGIDLTVTGGTPPYNYTWNNFRNSPEDAPAPVLAPGVYTVVVTDARGCTARGTVEIGKKNDPMRLHTSKIDLNSNGDPMGSIDLSVVGGTGPYKYLWSNGATSEDLTNLAAGTYTVTVTDAFGRKLSTSVTIVNPGNPTPVVCNLVATSKVTPAESWYGMWGPTSGAGAIDVTPSGGTAPYTYKWNTGATTEDLAVAAPGVYTLIITDAKACTTTTTITVSRKNGPLSLVESHTNVTAGGTNNGSIDLTVVGGTGPFKYRWSNGATTEDLTGLAPGTYSVTVIDAFNRTATISVQVLGAGTTALASAKKPTETETFLINESGLTVYPNPAKAQTTVAFTLATAGRYTLDLYDIRGAKVRTITAGQAQANKALTVEVPLGNIAEGIYLLKLQTDKGIATKRISVIR</sequence>
<comment type="caution">
    <text evidence="2">The sequence shown here is derived from an EMBL/GenBank/DDBJ whole genome shotgun (WGS) entry which is preliminary data.</text>
</comment>
<dbReference type="InterPro" id="IPR025667">
    <property type="entry name" value="SprB_repeat"/>
</dbReference>
<organism evidence="2 3">
    <name type="scientific">Adhaeribacter rhizoryzae</name>
    <dbReference type="NCBI Taxonomy" id="2607907"/>
    <lineage>
        <taxon>Bacteria</taxon>
        <taxon>Pseudomonadati</taxon>
        <taxon>Bacteroidota</taxon>
        <taxon>Cytophagia</taxon>
        <taxon>Cytophagales</taxon>
        <taxon>Hymenobacteraceae</taxon>
        <taxon>Adhaeribacter</taxon>
    </lineage>
</organism>
<protein>
    <submittedName>
        <fullName evidence="2">T9SS type A sorting domain-containing protein</fullName>
    </submittedName>
</protein>
<name>A0A5M6D8I5_9BACT</name>
<dbReference type="InterPro" id="IPR026444">
    <property type="entry name" value="Secre_tail"/>
</dbReference>
<reference evidence="2 3" key="1">
    <citation type="submission" date="2019-09" db="EMBL/GenBank/DDBJ databases">
        <title>Genome sequence and assembly of Adhaeribacter sp.</title>
        <authorList>
            <person name="Chhetri G."/>
        </authorList>
    </citation>
    <scope>NUCLEOTIDE SEQUENCE [LARGE SCALE GENOMIC DNA]</scope>
    <source>
        <strain evidence="2 3">DK36</strain>
    </source>
</reference>
<dbReference type="Proteomes" id="UP000323426">
    <property type="component" value="Unassembled WGS sequence"/>
</dbReference>
<dbReference type="PANTHER" id="PTHR42754:SF1">
    <property type="entry name" value="LIPOPROTEIN"/>
    <property type="match status" value="1"/>
</dbReference>
<dbReference type="Pfam" id="PF13573">
    <property type="entry name" value="SprB"/>
    <property type="match status" value="4"/>
</dbReference>
<dbReference type="Pfam" id="PF18962">
    <property type="entry name" value="Por_Secre_tail"/>
    <property type="match status" value="1"/>
</dbReference>
<dbReference type="PANTHER" id="PTHR42754">
    <property type="entry name" value="ENDOGLUCANASE"/>
    <property type="match status" value="1"/>
</dbReference>
<dbReference type="RefSeq" id="WP_150090326.1">
    <property type="nucleotide sequence ID" value="NZ_VWSF01000015.1"/>
</dbReference>
<evidence type="ECO:0000313" key="3">
    <source>
        <dbReference type="Proteomes" id="UP000323426"/>
    </source>
</evidence>
<dbReference type="AlphaFoldDB" id="A0A5M6D8I5"/>
<feature type="domain" description="Secretion system C-terminal sorting" evidence="1">
    <location>
        <begin position="785"/>
        <end position="862"/>
    </location>
</feature>
<proteinExistence type="predicted"/>
<gene>
    <name evidence="2" type="ORF">F0145_17555</name>
</gene>
<dbReference type="NCBIfam" id="TIGR04183">
    <property type="entry name" value="Por_Secre_tail"/>
    <property type="match status" value="1"/>
</dbReference>